<keyword evidence="5" id="KW-0963">Cytoplasm</keyword>
<dbReference type="InterPro" id="IPR029071">
    <property type="entry name" value="Ubiquitin-like_domsf"/>
</dbReference>
<evidence type="ECO:0000256" key="11">
    <source>
        <dbReference type="ARBA" id="ARBA00030033"/>
    </source>
</evidence>
<keyword evidence="7" id="KW-0053">Apoptosis</keyword>
<evidence type="ECO:0000313" key="14">
    <source>
        <dbReference type="EMBL" id="CAH0111167.1"/>
    </source>
</evidence>
<dbReference type="OrthoDB" id="1885901at2759"/>
<feature type="region of interest" description="Disordered" evidence="12">
    <location>
        <begin position="385"/>
        <end position="420"/>
    </location>
</feature>
<evidence type="ECO:0000256" key="8">
    <source>
        <dbReference type="ARBA" id="ARBA00022853"/>
    </source>
</evidence>
<evidence type="ECO:0000256" key="10">
    <source>
        <dbReference type="ARBA" id="ARBA00023242"/>
    </source>
</evidence>
<evidence type="ECO:0000256" key="9">
    <source>
        <dbReference type="ARBA" id="ARBA00023186"/>
    </source>
</evidence>
<dbReference type="InterPro" id="IPR000626">
    <property type="entry name" value="Ubiquitin-like_dom"/>
</dbReference>
<sequence>MANIEVTVKTLDSRNHKFTVSEELTVKELKEHIAGDVGTPAETQRLIYCGRVLQDDKKLSEYDLSGKVIHLVQRAPPTVGNPPAGPPRTQGSRPGNIHYHLDRGFQNGAGHSFGSVPAPAGSSSLLRLNTARHMLEDASQSLGRISSVPSTGSLFTMDNTAEGPYSSIQIVQAQAATALAAAFSTVQSLGANNIAVLQGSNGTPAVQGSFGFRVQGPPSNTPPESNSGASEGASPTATPSTTTPPSTTPPSTTPSAPTSSTAAGDQPPRQQQQQVRNPRVSVFADVIEDMERIQQDLRPHLTTVRQLLRDDPLLDSTSPEYRQAQHTYNQVAEGLHYLAHAFHAMSDLMVDFGTPPPREVRARPYVYQQVLSSTIPIHASISVETTHTHRAPQTQTNAPASGSTATPQPQPAQAPPRPRRISPHEFIRHVARPQPTTAGNPQAAPTTNPTFHGWRAAGTGAPPAPTQNPPAPRASVQMLHPEMLVRGGHPHPFGRLPLAMASQGGWTPVNIGGQMHPMSLFMEVRSNNNQQEEQQASRGQSPTSLGEFDDFLPCHSRHISRSSSSRPESERARPRPVVVTSNSAAQGFPAAASTNQARQPGAQSTAVPTSVDEFMNEMFRQVTASSGVLAEGGAGGVMTGEDGSNSPNPVLTNALFSSLLQGVMQEVAGVVSGHQSPNTVAHFLRNIPDFTYTAGESFLFDLFMTMADHMTFRDLMALFYGMPEALNQMRDHLRNFARERVLPSGGDFSDPSVRQGIMTLVNQAMPLLQSAAAEASIRPDVDFVATMAQFIQQRLHEVIQLIGMPGENPNFGQLMMDKIRRTLIMAAALALNCFTDGSTSLERVFLSQLRGVSDGVHPAVQEWTTNSSIERLRSLLASVDLDQLTPTIEPLVMNTERGRTWTALFNAEVEDMHDNDSAATPAIIPSSESVPAPPVATGSTAVEEPMEVVEEKKEEASAPVSAQPARQQSRLEKLRQDVVRQKESGQVKPPEPVIDVVMGSQSWHNEVPREWVPVIARDIQRQNRAPPTVPLSDAYLAGIPNKRRKLAEGNRPNTNPQLLLQETMERALHSANVSSAAVGEVTNVATANAEVGSALLPEIRRLGNARLDTDADFDAERFPNAERYFHGNT</sequence>
<dbReference type="SMART" id="SM00213">
    <property type="entry name" value="UBQ"/>
    <property type="match status" value="1"/>
</dbReference>
<name>A0A8J2WNB3_9CRUS</name>
<dbReference type="GO" id="GO:0036503">
    <property type="term" value="P:ERAD pathway"/>
    <property type="evidence" value="ECO:0007669"/>
    <property type="project" value="TreeGrafter"/>
</dbReference>
<dbReference type="GO" id="GO:0071818">
    <property type="term" value="C:BAT3 complex"/>
    <property type="evidence" value="ECO:0007669"/>
    <property type="project" value="TreeGrafter"/>
</dbReference>
<dbReference type="Gene3D" id="3.10.20.90">
    <property type="entry name" value="Phosphatidylinositol 3-kinase Catalytic Subunit, Chain A, domain 1"/>
    <property type="match status" value="1"/>
</dbReference>
<feature type="region of interest" description="Disordered" evidence="12">
    <location>
        <begin position="528"/>
        <end position="582"/>
    </location>
</feature>
<accession>A0A8J2WNB3</accession>
<dbReference type="InterPro" id="IPR021925">
    <property type="entry name" value="BAG6"/>
</dbReference>
<dbReference type="Pfam" id="PF12057">
    <property type="entry name" value="BAG6"/>
    <property type="match status" value="1"/>
</dbReference>
<evidence type="ECO:0000259" key="13">
    <source>
        <dbReference type="PROSITE" id="PS50053"/>
    </source>
</evidence>
<evidence type="ECO:0000256" key="3">
    <source>
        <dbReference type="ARBA" id="ARBA00004550"/>
    </source>
</evidence>
<dbReference type="PANTHER" id="PTHR15204">
    <property type="entry name" value="LARGE PROLINE-RICH PROTEIN BAG6"/>
    <property type="match status" value="1"/>
</dbReference>
<dbReference type="GO" id="GO:0005576">
    <property type="term" value="C:extracellular region"/>
    <property type="evidence" value="ECO:0007669"/>
    <property type="project" value="UniProtKB-SubCell"/>
</dbReference>
<keyword evidence="8" id="KW-0156">Chromatin regulator</keyword>
<keyword evidence="15" id="KW-1185">Reference proteome</keyword>
<feature type="compositionally biased region" description="Pro residues" evidence="12">
    <location>
        <begin position="462"/>
        <end position="472"/>
    </location>
</feature>
<feature type="compositionally biased region" description="Low complexity" evidence="12">
    <location>
        <begin position="921"/>
        <end position="930"/>
    </location>
</feature>
<dbReference type="SUPFAM" id="SSF54236">
    <property type="entry name" value="Ubiquitin-like"/>
    <property type="match status" value="1"/>
</dbReference>
<dbReference type="PROSITE" id="PS50053">
    <property type="entry name" value="UBIQUITIN_2"/>
    <property type="match status" value="1"/>
</dbReference>
<dbReference type="GO" id="GO:0005634">
    <property type="term" value="C:nucleus"/>
    <property type="evidence" value="ECO:0007669"/>
    <property type="project" value="UniProtKB-SubCell"/>
</dbReference>
<dbReference type="PANTHER" id="PTHR15204:SF0">
    <property type="entry name" value="LARGE PROLINE-RICH PROTEIN BAG6"/>
    <property type="match status" value="1"/>
</dbReference>
<proteinExistence type="predicted"/>
<feature type="compositionally biased region" description="Low complexity" evidence="12">
    <location>
        <begin position="233"/>
        <end position="245"/>
    </location>
</feature>
<dbReference type="Pfam" id="PF00240">
    <property type="entry name" value="ubiquitin"/>
    <property type="match status" value="1"/>
</dbReference>
<dbReference type="CDD" id="cd01809">
    <property type="entry name" value="Ubl_BAG6"/>
    <property type="match status" value="1"/>
</dbReference>
<keyword evidence="10" id="KW-0539">Nucleus</keyword>
<evidence type="ECO:0000256" key="4">
    <source>
        <dbReference type="ARBA" id="ARBA00022448"/>
    </source>
</evidence>
<evidence type="ECO:0000256" key="1">
    <source>
        <dbReference type="ARBA" id="ARBA00004123"/>
    </source>
</evidence>
<evidence type="ECO:0000256" key="7">
    <source>
        <dbReference type="ARBA" id="ARBA00022703"/>
    </source>
</evidence>
<dbReference type="EMBL" id="CAKKLH010000311">
    <property type="protein sequence ID" value="CAH0111167.1"/>
    <property type="molecule type" value="Genomic_DNA"/>
</dbReference>
<keyword evidence="6" id="KW-0964">Secreted</keyword>
<evidence type="ECO:0000313" key="15">
    <source>
        <dbReference type="Proteomes" id="UP000789390"/>
    </source>
</evidence>
<dbReference type="GO" id="GO:0006915">
    <property type="term" value="P:apoptotic process"/>
    <property type="evidence" value="ECO:0007669"/>
    <property type="project" value="UniProtKB-KW"/>
</dbReference>
<feature type="region of interest" description="Disordered" evidence="12">
    <location>
        <begin position="207"/>
        <end position="279"/>
    </location>
</feature>
<keyword evidence="9" id="KW-0143">Chaperone</keyword>
<feature type="region of interest" description="Disordered" evidence="12">
    <location>
        <begin position="432"/>
        <end position="474"/>
    </location>
</feature>
<evidence type="ECO:0000256" key="6">
    <source>
        <dbReference type="ARBA" id="ARBA00022525"/>
    </source>
</evidence>
<dbReference type="GO" id="GO:0051787">
    <property type="term" value="F:misfolded protein binding"/>
    <property type="evidence" value="ECO:0007669"/>
    <property type="project" value="TreeGrafter"/>
</dbReference>
<evidence type="ECO:0000256" key="5">
    <source>
        <dbReference type="ARBA" id="ARBA00022490"/>
    </source>
</evidence>
<comment type="caution">
    <text evidence="14">The sequence shown here is derived from an EMBL/GenBank/DDBJ whole genome shotgun (WGS) entry which is preliminary data.</text>
</comment>
<feature type="compositionally biased region" description="Polar residues" evidence="12">
    <location>
        <begin position="434"/>
        <end position="450"/>
    </location>
</feature>
<feature type="compositionally biased region" description="Low complexity" evidence="12">
    <location>
        <begin position="253"/>
        <end position="279"/>
    </location>
</feature>
<dbReference type="AlphaFoldDB" id="A0A8J2WNB3"/>
<reference evidence="14" key="1">
    <citation type="submission" date="2021-11" db="EMBL/GenBank/DDBJ databases">
        <authorList>
            <person name="Schell T."/>
        </authorList>
    </citation>
    <scope>NUCLEOTIDE SEQUENCE</scope>
    <source>
        <strain evidence="14">M5</strain>
    </source>
</reference>
<feature type="compositionally biased region" description="Polar residues" evidence="12">
    <location>
        <begin position="391"/>
        <end position="403"/>
    </location>
</feature>
<dbReference type="Proteomes" id="UP000789390">
    <property type="component" value="Unassembled WGS sequence"/>
</dbReference>
<evidence type="ECO:0000256" key="2">
    <source>
        <dbReference type="ARBA" id="ARBA00004514"/>
    </source>
</evidence>
<organism evidence="14 15">
    <name type="scientific">Daphnia galeata</name>
    <dbReference type="NCBI Taxonomy" id="27404"/>
    <lineage>
        <taxon>Eukaryota</taxon>
        <taxon>Metazoa</taxon>
        <taxon>Ecdysozoa</taxon>
        <taxon>Arthropoda</taxon>
        <taxon>Crustacea</taxon>
        <taxon>Branchiopoda</taxon>
        <taxon>Diplostraca</taxon>
        <taxon>Cladocera</taxon>
        <taxon>Anomopoda</taxon>
        <taxon>Daphniidae</taxon>
        <taxon>Daphnia</taxon>
    </lineage>
</organism>
<feature type="domain" description="Ubiquitin-like" evidence="13">
    <location>
        <begin position="4"/>
        <end position="65"/>
    </location>
</feature>
<dbReference type="GO" id="GO:0006325">
    <property type="term" value="P:chromatin organization"/>
    <property type="evidence" value="ECO:0007669"/>
    <property type="project" value="UniProtKB-KW"/>
</dbReference>
<dbReference type="GO" id="GO:0031593">
    <property type="term" value="F:polyubiquitin modification-dependent protein binding"/>
    <property type="evidence" value="ECO:0007669"/>
    <property type="project" value="TreeGrafter"/>
</dbReference>
<comment type="subcellular location">
    <subcellularLocation>
        <location evidence="2">Cytoplasm</location>
        <location evidence="2">Cytosol</location>
    </subcellularLocation>
    <subcellularLocation>
        <location evidence="1">Nucleus</location>
    </subcellularLocation>
    <subcellularLocation>
        <location evidence="3">Secreted</location>
        <location evidence="3">Extracellular exosome</location>
    </subcellularLocation>
</comment>
<protein>
    <recommendedName>
        <fullName evidence="11">BCL2-associated athanogene 6</fullName>
    </recommendedName>
</protein>
<evidence type="ECO:0000256" key="12">
    <source>
        <dbReference type="SAM" id="MobiDB-lite"/>
    </source>
</evidence>
<keyword evidence="4" id="KW-0813">Transport</keyword>
<feature type="region of interest" description="Disordered" evidence="12">
    <location>
        <begin position="919"/>
        <end position="971"/>
    </location>
</feature>
<gene>
    <name evidence="14" type="ORF">DGAL_LOCUS14801</name>
</gene>